<dbReference type="FunFam" id="3.30.200.20:FF:000091">
    <property type="entry name" value="Serine/threonine-protein kinase PLK"/>
    <property type="match status" value="1"/>
</dbReference>
<dbReference type="GO" id="GO:0005634">
    <property type="term" value="C:nucleus"/>
    <property type="evidence" value="ECO:0007669"/>
    <property type="project" value="TreeGrafter"/>
</dbReference>
<dbReference type="FunCoup" id="I4YJT6">
    <property type="interactions" value="242"/>
</dbReference>
<keyword evidence="1 8" id="KW-0723">Serine/threonine-protein kinase</keyword>
<evidence type="ECO:0000313" key="13">
    <source>
        <dbReference type="Proteomes" id="UP000005242"/>
    </source>
</evidence>
<evidence type="ECO:0000256" key="6">
    <source>
        <dbReference type="ARBA" id="ARBA00022840"/>
    </source>
</evidence>
<feature type="domain" description="POLO box" evidence="11">
    <location>
        <begin position="508"/>
        <end position="595"/>
    </location>
</feature>
<protein>
    <recommendedName>
        <fullName evidence="8">Serine/threonine-protein kinase</fullName>
        <ecNumber evidence="8">2.7.11.21</ecNumber>
    </recommendedName>
</protein>
<keyword evidence="3" id="KW-0677">Repeat</keyword>
<dbReference type="OMA" id="IQIHKSM"/>
<keyword evidence="4 7" id="KW-0547">Nucleotide-binding</keyword>
<dbReference type="PROSITE" id="PS00108">
    <property type="entry name" value="PROTEIN_KINASE_ST"/>
    <property type="match status" value="1"/>
</dbReference>
<dbReference type="CDD" id="cd13117">
    <property type="entry name" value="POLO_box_2"/>
    <property type="match status" value="1"/>
</dbReference>
<evidence type="ECO:0000256" key="3">
    <source>
        <dbReference type="ARBA" id="ARBA00022737"/>
    </source>
</evidence>
<dbReference type="InterPro" id="IPR000719">
    <property type="entry name" value="Prot_kinase_dom"/>
</dbReference>
<dbReference type="eggNOG" id="KOG0575">
    <property type="taxonomic scope" value="Eukaryota"/>
</dbReference>
<dbReference type="SMART" id="SM00220">
    <property type="entry name" value="S_TKc"/>
    <property type="match status" value="1"/>
</dbReference>
<dbReference type="SUPFAM" id="SSF82615">
    <property type="entry name" value="Polo-box domain"/>
    <property type="match status" value="2"/>
</dbReference>
<dbReference type="PROSITE" id="PS00107">
    <property type="entry name" value="PROTEIN_KINASE_ATP"/>
    <property type="match status" value="1"/>
</dbReference>
<comment type="similarity">
    <text evidence="8">Belongs to the protein kinase superfamily. Ser/Thr protein kinase family. CDC5/Polo subfamily.</text>
</comment>
<dbReference type="GO" id="GO:0000922">
    <property type="term" value="C:spindle pole"/>
    <property type="evidence" value="ECO:0007669"/>
    <property type="project" value="TreeGrafter"/>
</dbReference>
<dbReference type="InterPro" id="IPR033701">
    <property type="entry name" value="POLO_box_1"/>
</dbReference>
<dbReference type="CDD" id="cd13118">
    <property type="entry name" value="POLO_box_1"/>
    <property type="match status" value="1"/>
</dbReference>
<dbReference type="Pfam" id="PF00659">
    <property type="entry name" value="POLO_box"/>
    <property type="match status" value="2"/>
</dbReference>
<dbReference type="GO" id="GO:0004674">
    <property type="term" value="F:protein serine/threonine kinase activity"/>
    <property type="evidence" value="ECO:0007669"/>
    <property type="project" value="UniProtKB-KW"/>
</dbReference>
<evidence type="ECO:0000256" key="2">
    <source>
        <dbReference type="ARBA" id="ARBA00022679"/>
    </source>
</evidence>
<reference evidence="12 13" key="1">
    <citation type="journal article" date="2012" name="Fungal Genet. Biol.">
        <title>The genome of the xerotolerant mold Wallemia sebi reveals adaptations to osmotic stress and suggests cryptic sexual reproduction.</title>
        <authorList>
            <person name="Padamsee M."/>
            <person name="Kumar T.K.A."/>
            <person name="Riley R."/>
            <person name="Binder M."/>
            <person name="Boyd A."/>
            <person name="Calvo A.M."/>
            <person name="Furukawa K."/>
            <person name="Hesse C."/>
            <person name="Hohmann S."/>
            <person name="James T.Y."/>
            <person name="LaButti K."/>
            <person name="Lapidus A."/>
            <person name="Lindquist E."/>
            <person name="Lucas S."/>
            <person name="Miller K."/>
            <person name="Shantappa S."/>
            <person name="Grigoriev I.V."/>
            <person name="Hibbett D.S."/>
            <person name="McLaughlin D.J."/>
            <person name="Spatafora J.W."/>
            <person name="Aime M.C."/>
        </authorList>
    </citation>
    <scope>NUCLEOTIDE SEQUENCE [LARGE SCALE GENOMIC DNA]</scope>
    <source>
        <strain evidence="13">ATCC MYA-4683 / CBS 633.66</strain>
    </source>
</reference>
<organism evidence="12 13">
    <name type="scientific">Wallemia mellicola (strain ATCC MYA-4683 / CBS 633.66)</name>
    <name type="common">Wallemia sebi (CBS 633.66)</name>
    <dbReference type="NCBI Taxonomy" id="671144"/>
    <lineage>
        <taxon>Eukaryota</taxon>
        <taxon>Fungi</taxon>
        <taxon>Dikarya</taxon>
        <taxon>Basidiomycota</taxon>
        <taxon>Wallemiomycotina</taxon>
        <taxon>Wallemiomycetes</taxon>
        <taxon>Wallemiales</taxon>
        <taxon>Wallemiaceae</taxon>
        <taxon>Wallemia</taxon>
    </lineage>
</organism>
<dbReference type="SUPFAM" id="SSF56112">
    <property type="entry name" value="Protein kinase-like (PK-like)"/>
    <property type="match status" value="1"/>
</dbReference>
<dbReference type="InParanoid" id="I4YJT6"/>
<keyword evidence="2 8" id="KW-0808">Transferase</keyword>
<evidence type="ECO:0000256" key="7">
    <source>
        <dbReference type="PROSITE-ProRule" id="PRU10141"/>
    </source>
</evidence>
<dbReference type="InterPro" id="IPR017441">
    <property type="entry name" value="Protein_kinase_ATP_BS"/>
</dbReference>
<dbReference type="PROSITE" id="PS50011">
    <property type="entry name" value="PROTEIN_KINASE_DOM"/>
    <property type="match status" value="1"/>
</dbReference>
<comment type="catalytic activity">
    <reaction evidence="8">
        <text>L-threonyl-[protein] + ATP = O-phospho-L-threonyl-[protein] + ADP + H(+)</text>
        <dbReference type="Rhea" id="RHEA:46608"/>
        <dbReference type="Rhea" id="RHEA-COMP:11060"/>
        <dbReference type="Rhea" id="RHEA-COMP:11605"/>
        <dbReference type="ChEBI" id="CHEBI:15378"/>
        <dbReference type="ChEBI" id="CHEBI:30013"/>
        <dbReference type="ChEBI" id="CHEBI:30616"/>
        <dbReference type="ChEBI" id="CHEBI:61977"/>
        <dbReference type="ChEBI" id="CHEBI:456216"/>
        <dbReference type="EC" id="2.7.11.21"/>
    </reaction>
</comment>
<dbReference type="GO" id="GO:0005524">
    <property type="term" value="F:ATP binding"/>
    <property type="evidence" value="ECO:0007669"/>
    <property type="project" value="UniProtKB-UniRule"/>
</dbReference>
<evidence type="ECO:0000313" key="12">
    <source>
        <dbReference type="EMBL" id="EIM24228.1"/>
    </source>
</evidence>
<dbReference type="HOGENOM" id="CLU_000288_46_2_1"/>
<dbReference type="PROSITE" id="PS50078">
    <property type="entry name" value="POLO_BOX"/>
    <property type="match status" value="2"/>
</dbReference>
<dbReference type="KEGG" id="wse:WALSEDRAFT_59156"/>
<dbReference type="GeneID" id="18473202"/>
<dbReference type="Proteomes" id="UP000005242">
    <property type="component" value="Unassembled WGS sequence"/>
</dbReference>
<dbReference type="Gene3D" id="1.10.510.10">
    <property type="entry name" value="Transferase(Phosphotransferase) domain 1"/>
    <property type="match status" value="1"/>
</dbReference>
<sequence length="707" mass="80768">MKSPPRPKSTKLSETCPPPPETIHDKKRGKSYERHGLLGEGGFARVYEVEDERGYRLAIKTISKSALQSKKNRTKLYAEIKLHKALSHPNIVGFEECFEDDENVYMLMELCKSGNMMDLLRSRKRYTAPETRFFLVQLIGACQYMHEHSVIHRDLKLGNLFLDEFMNVKVGDFGLAALIEREGERKKTICGTPNYIAPEVLFDTSNGHSFEVDVWSIGVIMYTLLVGKPPFQTKDVKEIYKRIKDNLYEFPIDDPIPTEAEDLISCILTPDPNDRPALHEILDHPFFYGITPSSIPTTARISRPDFSSVTSAASRQNMRRLRQQVELDISRPIAAKNGEERTESVSVAEQEREFNKAVAPSSPISTLLSSARQPLIVANSLPSSQPLLRQATTAALAEQQKKQKADIQAANKKYIDNLKESNTDEEKLADQKLRIVSGMVNNDEKNKGKSKAVDENNEVKPKRTSKSSCFVEMHQNLHNAFLSKKEARKFELPEEYKKIDVESASKVFIVSWLDYCNKYGMGYALTDGTVGVYFNDSTSMVLAPIKTRLDYIASKGKSSMAIRKNYTVDSEENALPKELESKMMILRHFEDYMLERLYGSRSYTFVDEQRRKGMTFVQRYYRMKNVIVFKLSNDVVQFNFYDHTKMILSMGGCLISYIDKDYALSRWTLDEIFQQDGDKEDKKKMEGILVKLKYCRDVFATTSGAKV</sequence>
<dbReference type="InterPro" id="IPR011009">
    <property type="entry name" value="Kinase-like_dom_sf"/>
</dbReference>
<dbReference type="Pfam" id="PF00069">
    <property type="entry name" value="Pkinase"/>
    <property type="match status" value="1"/>
</dbReference>
<dbReference type="Gene3D" id="3.30.1120.30">
    <property type="entry name" value="POLO box domain"/>
    <property type="match status" value="2"/>
</dbReference>
<dbReference type="OrthoDB" id="408964at2759"/>
<evidence type="ECO:0000256" key="8">
    <source>
        <dbReference type="RuleBase" id="RU361162"/>
    </source>
</evidence>
<dbReference type="GO" id="GO:0005737">
    <property type="term" value="C:cytoplasm"/>
    <property type="evidence" value="ECO:0007669"/>
    <property type="project" value="TreeGrafter"/>
</dbReference>
<dbReference type="InterPro" id="IPR008271">
    <property type="entry name" value="Ser/Thr_kinase_AS"/>
</dbReference>
<feature type="region of interest" description="Disordered" evidence="9">
    <location>
        <begin position="1"/>
        <end position="31"/>
    </location>
</feature>
<dbReference type="GO" id="GO:0005816">
    <property type="term" value="C:spindle pole body"/>
    <property type="evidence" value="ECO:0007669"/>
    <property type="project" value="TreeGrafter"/>
</dbReference>
<dbReference type="STRING" id="671144.I4YJT6"/>
<dbReference type="RefSeq" id="XP_006956046.1">
    <property type="nucleotide sequence ID" value="XM_006955984.1"/>
</dbReference>
<proteinExistence type="inferred from homology"/>
<evidence type="ECO:0000256" key="4">
    <source>
        <dbReference type="ARBA" id="ARBA00022741"/>
    </source>
</evidence>
<feature type="domain" description="Protein kinase" evidence="10">
    <location>
        <begin position="32"/>
        <end position="287"/>
    </location>
</feature>
<accession>I4YJT6</accession>
<dbReference type="FunFam" id="1.10.510.10:FF:000647">
    <property type="entry name" value="Serine/threonine-protein kinase"/>
    <property type="match status" value="1"/>
</dbReference>
<dbReference type="GO" id="GO:0000776">
    <property type="term" value="C:kinetochore"/>
    <property type="evidence" value="ECO:0007669"/>
    <property type="project" value="TreeGrafter"/>
</dbReference>
<dbReference type="EC" id="2.7.11.21" evidence="8"/>
<evidence type="ECO:0000256" key="1">
    <source>
        <dbReference type="ARBA" id="ARBA00022527"/>
    </source>
</evidence>
<dbReference type="InterPro" id="IPR033695">
    <property type="entry name" value="POLO_box_2"/>
</dbReference>
<keyword evidence="6 7" id="KW-0067">ATP-binding</keyword>
<keyword evidence="13" id="KW-1185">Reference proteome</keyword>
<keyword evidence="5 8" id="KW-0418">Kinase</keyword>
<name>I4YJT6_WALMC</name>
<feature type="binding site" evidence="7">
    <location>
        <position position="60"/>
    </location>
    <ligand>
        <name>ATP</name>
        <dbReference type="ChEBI" id="CHEBI:30616"/>
    </ligand>
</feature>
<dbReference type="Gene3D" id="3.30.200.20">
    <property type="entry name" value="Phosphorylase Kinase, domain 1"/>
    <property type="match status" value="1"/>
</dbReference>
<feature type="domain" description="POLO box" evidence="11">
    <location>
        <begin position="616"/>
        <end position="697"/>
    </location>
</feature>
<dbReference type="AlphaFoldDB" id="I4YJT6"/>
<dbReference type="PANTHER" id="PTHR24345:SF0">
    <property type="entry name" value="CELL CYCLE SERINE_THREONINE-PROTEIN KINASE CDC5_MSD2"/>
    <property type="match status" value="1"/>
</dbReference>
<evidence type="ECO:0000259" key="11">
    <source>
        <dbReference type="PROSITE" id="PS50078"/>
    </source>
</evidence>
<evidence type="ECO:0000256" key="5">
    <source>
        <dbReference type="ARBA" id="ARBA00022777"/>
    </source>
</evidence>
<dbReference type="EMBL" id="JH668223">
    <property type="protein sequence ID" value="EIM24228.1"/>
    <property type="molecule type" value="Genomic_DNA"/>
</dbReference>
<evidence type="ECO:0000256" key="9">
    <source>
        <dbReference type="SAM" id="MobiDB-lite"/>
    </source>
</evidence>
<gene>
    <name evidence="12" type="ORF">WALSEDRAFT_59156</name>
</gene>
<dbReference type="CDD" id="cd14099">
    <property type="entry name" value="STKc_PLK"/>
    <property type="match status" value="1"/>
</dbReference>
<evidence type="ECO:0000259" key="10">
    <source>
        <dbReference type="PROSITE" id="PS50011"/>
    </source>
</evidence>
<dbReference type="InterPro" id="IPR036947">
    <property type="entry name" value="POLO_box_dom_sf"/>
</dbReference>
<dbReference type="GO" id="GO:0007052">
    <property type="term" value="P:mitotic spindle organization"/>
    <property type="evidence" value="ECO:0007669"/>
    <property type="project" value="TreeGrafter"/>
</dbReference>
<dbReference type="PANTHER" id="PTHR24345">
    <property type="entry name" value="SERINE/THREONINE-PROTEIN KINASE PLK"/>
    <property type="match status" value="1"/>
</dbReference>
<dbReference type="InterPro" id="IPR000959">
    <property type="entry name" value="POLO_box_dom"/>
</dbReference>